<dbReference type="Allergome" id="12227">
    <property type="allergen name" value="Der f 37.0101"/>
</dbReference>
<dbReference type="OrthoDB" id="6410424at2759"/>
<evidence type="ECO:0000256" key="4">
    <source>
        <dbReference type="ARBA" id="ARBA00023157"/>
    </source>
</evidence>
<dbReference type="SMART" id="SM00494">
    <property type="entry name" value="ChtBD2"/>
    <property type="match status" value="2"/>
</dbReference>
<keyword evidence="3" id="KW-0677">Repeat</keyword>
<dbReference type="EMBL" id="ASGP02000001">
    <property type="protein sequence ID" value="KAH9527951.1"/>
    <property type="molecule type" value="Genomic_DNA"/>
</dbReference>
<dbReference type="InterPro" id="IPR036508">
    <property type="entry name" value="Chitin-bd_dom_sf"/>
</dbReference>
<evidence type="ECO:0000259" key="8">
    <source>
        <dbReference type="PROSITE" id="PS50940"/>
    </source>
</evidence>
<dbReference type="Allergome" id="12226">
    <property type="allergen name" value="Der f 37"/>
</dbReference>
<evidence type="ECO:0000313" key="10">
    <source>
        <dbReference type="EMBL" id="KAH9527951.1"/>
    </source>
</evidence>
<dbReference type="GO" id="GO:0008061">
    <property type="term" value="F:chitin binding"/>
    <property type="evidence" value="ECO:0007669"/>
    <property type="project" value="UniProtKB-KW"/>
</dbReference>
<reference evidence="9" key="3">
    <citation type="submission" date="2020-06" db="EMBL/GenBank/DDBJ databases">
        <authorList>
            <person name="Ji K."/>
            <person name="Li J."/>
        </authorList>
    </citation>
    <scope>NUCLEOTIDE SEQUENCE</scope>
    <source>
        <strain evidence="9">JKM2019</strain>
        <tissue evidence="9">Whole body</tissue>
    </source>
</reference>
<dbReference type="GO" id="GO:0005576">
    <property type="term" value="C:extracellular region"/>
    <property type="evidence" value="ECO:0007669"/>
    <property type="project" value="InterPro"/>
</dbReference>
<dbReference type="Proteomes" id="UP000828236">
    <property type="component" value="Unassembled WGS sequence"/>
</dbReference>
<keyword evidence="4" id="KW-1015">Disulfide bond</keyword>
<feature type="domain" description="Chitin-binding type-2" evidence="8">
    <location>
        <begin position="45"/>
        <end position="102"/>
    </location>
</feature>
<reference evidence="10" key="5">
    <citation type="journal article" date="2022" name="Res Sq">
        <title>Comparative Genomics Reveals Insights into the Divergent Evolution of Astigmatic Mites and Household Pest Adaptations.</title>
        <authorList>
            <person name="Xiong Q."/>
            <person name="Wan A.T.-Y."/>
            <person name="Liu X.-Y."/>
            <person name="Fung C.S.-H."/>
            <person name="Xiao X."/>
            <person name="Malainual N."/>
            <person name="Hou J."/>
            <person name="Wang L."/>
            <person name="Wang M."/>
            <person name="Yang K."/>
            <person name="Cui Y."/>
            <person name="Leung E."/>
            <person name="Nong W."/>
            <person name="Shin S.-K."/>
            <person name="Au S."/>
            <person name="Jeong K.Y."/>
            <person name="Chew F.T."/>
            <person name="Hui J."/>
            <person name="Leung T.F."/>
            <person name="Tungtrongchitr A."/>
            <person name="Zhong N."/>
            <person name="Liu Z."/>
            <person name="Tsui S."/>
        </authorList>
    </citation>
    <scope>NUCLEOTIDE SEQUENCE</scope>
    <source>
        <strain evidence="10">Derf</strain>
        <tissue evidence="10">Whole organism</tissue>
    </source>
</reference>
<feature type="compositionally biased region" description="Basic and acidic residues" evidence="6">
    <location>
        <begin position="182"/>
        <end position="198"/>
    </location>
</feature>
<keyword evidence="12" id="KW-1185">Reference proteome</keyword>
<organism evidence="11">
    <name type="scientific">Dermatophagoides farinae</name>
    <name type="common">American house dust mite</name>
    <dbReference type="NCBI Taxonomy" id="6954"/>
    <lineage>
        <taxon>Eukaryota</taxon>
        <taxon>Metazoa</taxon>
        <taxon>Ecdysozoa</taxon>
        <taxon>Arthropoda</taxon>
        <taxon>Chelicerata</taxon>
        <taxon>Arachnida</taxon>
        <taxon>Acari</taxon>
        <taxon>Acariformes</taxon>
        <taxon>Sarcoptiformes</taxon>
        <taxon>Astigmata</taxon>
        <taxon>Psoroptidia</taxon>
        <taxon>Analgoidea</taxon>
        <taxon>Pyroglyphidae</taxon>
        <taxon>Dermatophagoidinae</taxon>
        <taxon>Dermatophagoides</taxon>
    </lineage>
</organism>
<dbReference type="PROSITE" id="PS50940">
    <property type="entry name" value="CHIT_BIND_II"/>
    <property type="match status" value="2"/>
</dbReference>
<dbReference type="InterPro" id="IPR051940">
    <property type="entry name" value="Chitin_bind-dev_reg"/>
</dbReference>
<dbReference type="AlphaFoldDB" id="A0A411P9B7"/>
<dbReference type="Gene3D" id="3.20.20.80">
    <property type="entry name" value="Glycosidases"/>
    <property type="match status" value="1"/>
</dbReference>
<feature type="region of interest" description="Disordered" evidence="6">
    <location>
        <begin position="163"/>
        <end position="222"/>
    </location>
</feature>
<dbReference type="Gene3D" id="2.170.140.10">
    <property type="entry name" value="Chitin binding domain"/>
    <property type="match status" value="1"/>
</dbReference>
<protein>
    <submittedName>
        <fullName evidence="9">16-derived allergen</fullName>
    </submittedName>
    <submittedName>
        <fullName evidence="11">Petrotrophic-like protein</fullName>
    </submittedName>
</protein>
<feature type="signal peptide" evidence="7">
    <location>
        <begin position="1"/>
        <end position="18"/>
    </location>
</feature>
<evidence type="ECO:0000313" key="11">
    <source>
        <dbReference type="EMBL" id="QBF67839.1"/>
    </source>
</evidence>
<feature type="chain" id="PRO_5038304862" evidence="7">
    <location>
        <begin position="19"/>
        <end position="250"/>
    </location>
</feature>
<sequence length="250" mass="29243">MIKFYFLFCSFYIVSVWMLPVSELAGMHQLDEGMINVDDNKPTNLTICVDKKDGTLLGDEHDRTLFYECSNGLAFPFHCPSNLIFDETRGVCIFDPNSPTKRPPNHGNSTYNCTGKEDGFYPDENDATKFHECVNGYPYDFKCPPNTIYDVKRKVCAYKSIERPKEENEQPQPQPQQQQHRAVRDVIESTTAEIKEELPTEQSVRRHRRNDEQQQQQHHHHQLEEFAKEKNIDLHIIETTTQENFDVWID</sequence>
<reference evidence="10" key="1">
    <citation type="submission" date="2013-05" db="EMBL/GenBank/DDBJ databases">
        <authorList>
            <person name="Yim A.K.Y."/>
            <person name="Chan T.F."/>
            <person name="Ji K.M."/>
            <person name="Liu X.Y."/>
            <person name="Zhou J.W."/>
            <person name="Li R.Q."/>
            <person name="Yang K.Y."/>
            <person name="Li J."/>
            <person name="Li M."/>
            <person name="Law P.T.W."/>
            <person name="Wu Y.L."/>
            <person name="Cai Z.L."/>
            <person name="Qin H."/>
            <person name="Bao Y."/>
            <person name="Leung R.K.K."/>
            <person name="Ng P.K.S."/>
            <person name="Zou J."/>
            <person name="Zhong X.J."/>
            <person name="Ran P.X."/>
            <person name="Zhong N.S."/>
            <person name="Liu Z.G."/>
            <person name="Tsui S.K.W."/>
        </authorList>
    </citation>
    <scope>NUCLEOTIDE SEQUENCE</scope>
    <source>
        <strain evidence="10">Derf</strain>
        <tissue evidence="10">Whole organism</tissue>
    </source>
</reference>
<dbReference type="EMBL" id="MK419030">
    <property type="protein sequence ID" value="QBF67839.1"/>
    <property type="molecule type" value="mRNA"/>
</dbReference>
<dbReference type="EMBL" id="SDOV01000009">
    <property type="protein sequence ID" value="KAH7636697.1"/>
    <property type="molecule type" value="Genomic_DNA"/>
</dbReference>
<dbReference type="Proteomes" id="UP000790347">
    <property type="component" value="Unassembled WGS sequence"/>
</dbReference>
<reference evidence="9" key="4">
    <citation type="journal article" date="2021" name="World Allergy Organ. J.">
        <title>Chromosome-level assembly of Dermatophagoides farinae genome and transcriptome reveals two novel allergens Der f 37 and Der f 39.</title>
        <authorList>
            <person name="Chen J."/>
            <person name="Cai Z."/>
            <person name="Fan D."/>
            <person name="Hu J."/>
            <person name="Hou Y."/>
            <person name="He Y."/>
            <person name="Zhang Z."/>
            <person name="Zhao Z."/>
            <person name="Gao P."/>
            <person name="Hu W."/>
            <person name="Sun J."/>
            <person name="Li J."/>
            <person name="Ji K."/>
        </authorList>
    </citation>
    <scope>NUCLEOTIDE SEQUENCE</scope>
    <source>
        <strain evidence="9">JKM2019</strain>
    </source>
</reference>
<dbReference type="Pfam" id="PF01607">
    <property type="entry name" value="CBM_14"/>
    <property type="match status" value="2"/>
</dbReference>
<evidence type="ECO:0000256" key="6">
    <source>
        <dbReference type="SAM" id="MobiDB-lite"/>
    </source>
</evidence>
<dbReference type="SMR" id="A0A411P9B7"/>
<gene>
    <name evidence="10" type="ORF">DERF_001934</name>
    <name evidence="9" type="ORF">HUG17_6903</name>
</gene>
<proteinExistence type="evidence at transcript level"/>
<feature type="domain" description="Chitin-binding type-2" evidence="8">
    <location>
        <begin position="110"/>
        <end position="156"/>
    </location>
</feature>
<evidence type="ECO:0000313" key="9">
    <source>
        <dbReference type="EMBL" id="KAH7636697.1"/>
    </source>
</evidence>
<evidence type="ECO:0000313" key="12">
    <source>
        <dbReference type="Proteomes" id="UP000790347"/>
    </source>
</evidence>
<dbReference type="PANTHER" id="PTHR23301">
    <property type="entry name" value="CHITIN BINDING PERITROPHIN-A"/>
    <property type="match status" value="1"/>
</dbReference>
<keyword evidence="5" id="KW-0325">Glycoprotein</keyword>
<keyword evidence="1" id="KW-0147">Chitin-binding</keyword>
<dbReference type="SUPFAM" id="SSF57625">
    <property type="entry name" value="Invertebrate chitin-binding proteins"/>
    <property type="match status" value="2"/>
</dbReference>
<evidence type="ECO:0000256" key="7">
    <source>
        <dbReference type="SAM" id="SignalP"/>
    </source>
</evidence>
<dbReference type="InterPro" id="IPR002557">
    <property type="entry name" value="Chitin-bd_dom"/>
</dbReference>
<accession>A0A411P9B7</accession>
<keyword evidence="2 7" id="KW-0732">Signal</keyword>
<evidence type="ECO:0000256" key="5">
    <source>
        <dbReference type="ARBA" id="ARBA00023180"/>
    </source>
</evidence>
<name>A0A411P9B7_DERFA</name>
<evidence type="ECO:0000256" key="3">
    <source>
        <dbReference type="ARBA" id="ARBA00022737"/>
    </source>
</evidence>
<evidence type="ECO:0000256" key="2">
    <source>
        <dbReference type="ARBA" id="ARBA00022729"/>
    </source>
</evidence>
<evidence type="ECO:0000256" key="1">
    <source>
        <dbReference type="ARBA" id="ARBA00022669"/>
    </source>
</evidence>
<dbReference type="PANTHER" id="PTHR23301:SF0">
    <property type="entry name" value="CHITIN-BINDING TYPE-2 DOMAIN-CONTAINING PROTEIN-RELATED"/>
    <property type="match status" value="1"/>
</dbReference>
<reference evidence="11" key="2">
    <citation type="submission" date="2019-01" db="EMBL/GenBank/DDBJ databases">
        <authorList>
            <person name="Chen J."/>
            <person name="Zhang Z."/>
            <person name="He Y."/>
            <person name="Hou Y."/>
            <person name="Zhang L."/>
            <person name="Ji K."/>
        </authorList>
    </citation>
    <scope>NUCLEOTIDE SEQUENCE</scope>
</reference>